<gene>
    <name evidence="1" type="ORF">C6P61_17245</name>
</gene>
<evidence type="ECO:0000313" key="1">
    <source>
        <dbReference type="EMBL" id="PRD67284.1"/>
    </source>
</evidence>
<keyword evidence="2" id="KW-1185">Reference proteome</keyword>
<comment type="caution">
    <text evidence="1">The sequence shown here is derived from an EMBL/GenBank/DDBJ whole genome shotgun (WGS) entry which is preliminary data.</text>
</comment>
<dbReference type="AlphaFoldDB" id="A0A2S9KA38"/>
<reference evidence="1 2" key="1">
    <citation type="submission" date="2018-03" db="EMBL/GenBank/DDBJ databases">
        <title>Comparative genomics illustrates the genes involved in a hyperalkaliphilic mechanisms of Serpentinomonas isolated from highly-alkaline calcium-rich serpentinized springs.</title>
        <authorList>
            <person name="Suzuki S."/>
            <person name="Ishii S."/>
            <person name="Walworth N."/>
            <person name="Bird L."/>
            <person name="Kuenen J.G."/>
            <person name="Nealson K.H."/>
        </authorList>
    </citation>
    <scope>NUCLEOTIDE SEQUENCE [LARGE SCALE GENOMIC DNA]</scope>
    <source>
        <strain evidence="1 2">83</strain>
    </source>
</reference>
<dbReference type="OrthoDB" id="12147at2"/>
<dbReference type="RefSeq" id="WP_105731132.1">
    <property type="nucleotide sequence ID" value="NZ_PVLR01000080.1"/>
</dbReference>
<accession>A0A2S9KA38</accession>
<dbReference type="Gene3D" id="2.160.20.80">
    <property type="entry name" value="E3 ubiquitin-protein ligase SopA"/>
    <property type="match status" value="1"/>
</dbReference>
<dbReference type="EMBL" id="PVLR01000080">
    <property type="protein sequence ID" value="PRD67284.1"/>
    <property type="molecule type" value="Genomic_DNA"/>
</dbReference>
<dbReference type="InterPro" id="IPR001646">
    <property type="entry name" value="5peptide_repeat"/>
</dbReference>
<proteinExistence type="predicted"/>
<evidence type="ECO:0008006" key="3">
    <source>
        <dbReference type="Google" id="ProtNLM"/>
    </source>
</evidence>
<organism evidence="1 2">
    <name type="scientific">Malikia spinosa</name>
    <dbReference type="NCBI Taxonomy" id="86180"/>
    <lineage>
        <taxon>Bacteria</taxon>
        <taxon>Pseudomonadati</taxon>
        <taxon>Pseudomonadota</taxon>
        <taxon>Betaproteobacteria</taxon>
        <taxon>Burkholderiales</taxon>
        <taxon>Comamonadaceae</taxon>
        <taxon>Malikia</taxon>
    </lineage>
</organism>
<sequence length="239" mass="27438">MSRNKSTKRYSYNNHDSRASKFIHKDFNKTENYLTNFSEVLFQNTSFVGAKLKFCAFYSAVFDNCYIRGALFRRCNLKNAVFKKSIISATFFEGCKLQGCRFENCKIISSSKLEKGLPSESFVETEIFQTYPATTIFSRELIDVVESLRMNDYIRRSSVLHRKEKKLDTVSLKVLVERFGEDLLINNLPFLPKVIAKEFYTLSYIIHFLLKIQSCDINEVPGPAALGAPKLTNDCSSTD</sequence>
<dbReference type="Proteomes" id="UP000238326">
    <property type="component" value="Unassembled WGS sequence"/>
</dbReference>
<evidence type="ECO:0000313" key="2">
    <source>
        <dbReference type="Proteomes" id="UP000238326"/>
    </source>
</evidence>
<protein>
    <recommendedName>
        <fullName evidence="3">Pentapeptide repeat-containing protein</fullName>
    </recommendedName>
</protein>
<dbReference type="Pfam" id="PF00805">
    <property type="entry name" value="Pentapeptide"/>
    <property type="match status" value="2"/>
</dbReference>
<dbReference type="SUPFAM" id="SSF141571">
    <property type="entry name" value="Pentapeptide repeat-like"/>
    <property type="match status" value="1"/>
</dbReference>
<name>A0A2S9KA38_9BURK</name>